<feature type="compositionally biased region" description="Low complexity" evidence="1">
    <location>
        <begin position="72"/>
        <end position="84"/>
    </location>
</feature>
<evidence type="ECO:0000256" key="1">
    <source>
        <dbReference type="SAM" id="MobiDB-lite"/>
    </source>
</evidence>
<reference evidence="3" key="1">
    <citation type="journal article" date="2011" name="Nat. Commun.">
        <title>Effector diversification within compartments of the Leptosphaeria maculans genome affected by Repeat-Induced Point mutations.</title>
        <authorList>
            <person name="Rouxel T."/>
            <person name="Grandaubert J."/>
            <person name="Hane J.K."/>
            <person name="Hoede C."/>
            <person name="van de Wouw A.P."/>
            <person name="Couloux A."/>
            <person name="Dominguez V."/>
            <person name="Anthouard V."/>
            <person name="Bally P."/>
            <person name="Bourras S."/>
            <person name="Cozijnsen A.J."/>
            <person name="Ciuffetti L.M."/>
            <person name="Degrave A."/>
            <person name="Dilmaghani A."/>
            <person name="Duret L."/>
            <person name="Fudal I."/>
            <person name="Goodwin S.B."/>
            <person name="Gout L."/>
            <person name="Glaser N."/>
            <person name="Linglin J."/>
            <person name="Kema G.H.J."/>
            <person name="Lapalu N."/>
            <person name="Lawrence C.B."/>
            <person name="May K."/>
            <person name="Meyer M."/>
            <person name="Ollivier B."/>
            <person name="Poulain J."/>
            <person name="Schoch C.L."/>
            <person name="Simon A."/>
            <person name="Spatafora J.W."/>
            <person name="Stachowiak A."/>
            <person name="Turgeon B.G."/>
            <person name="Tyler B.M."/>
            <person name="Vincent D."/>
            <person name="Weissenbach J."/>
            <person name="Amselem J."/>
            <person name="Quesneville H."/>
            <person name="Oliver R.P."/>
            <person name="Wincker P."/>
            <person name="Balesdent M.-H."/>
            <person name="Howlett B.J."/>
        </authorList>
    </citation>
    <scope>NUCLEOTIDE SEQUENCE [LARGE SCALE GENOMIC DNA]</scope>
    <source>
        <strain evidence="3">JN3 / isolate v23.1.3 / race Av1-4-5-6-7-8</strain>
    </source>
</reference>
<proteinExistence type="predicted"/>
<dbReference type="GeneID" id="13283531"/>
<evidence type="ECO:0000313" key="2">
    <source>
        <dbReference type="EMBL" id="CBX96903.1"/>
    </source>
</evidence>
<accession>E5A043</accession>
<feature type="region of interest" description="Disordered" evidence="1">
    <location>
        <begin position="72"/>
        <end position="108"/>
    </location>
</feature>
<protein>
    <submittedName>
        <fullName evidence="2">Predicted protein</fullName>
    </submittedName>
</protein>
<evidence type="ECO:0000313" key="3">
    <source>
        <dbReference type="Proteomes" id="UP000002668"/>
    </source>
</evidence>
<dbReference type="AlphaFoldDB" id="E5A043"/>
<keyword evidence="3" id="KW-1185">Reference proteome</keyword>
<dbReference type="VEuPathDB" id="FungiDB:LEMA_P100340.1"/>
<organism evidence="3">
    <name type="scientific">Leptosphaeria maculans (strain JN3 / isolate v23.1.3 / race Av1-4-5-6-7-8)</name>
    <name type="common">Blackleg fungus</name>
    <name type="synonym">Phoma lingam</name>
    <dbReference type="NCBI Taxonomy" id="985895"/>
    <lineage>
        <taxon>Eukaryota</taxon>
        <taxon>Fungi</taxon>
        <taxon>Dikarya</taxon>
        <taxon>Ascomycota</taxon>
        <taxon>Pezizomycotina</taxon>
        <taxon>Dothideomycetes</taxon>
        <taxon>Pleosporomycetidae</taxon>
        <taxon>Pleosporales</taxon>
        <taxon>Pleosporineae</taxon>
        <taxon>Leptosphaeriaceae</taxon>
        <taxon>Plenodomus</taxon>
        <taxon>Plenodomus lingam/Leptosphaeria maculans species complex</taxon>
    </lineage>
</organism>
<name>E5A043_LEPMJ</name>
<sequence length="122" mass="13014">MGPALLYCPLMVESSPRQQWANLAGGPLWASGMAIPARIPQCQEVRAIPPTSSLNTPAHWLHTFTPILAFSPQNSSPRAASSSLPPRPDVQASVADANQTPPPSTPPSPLLLLLHHLLLYSP</sequence>
<dbReference type="Proteomes" id="UP000002668">
    <property type="component" value="Genome"/>
</dbReference>
<dbReference type="EMBL" id="FP929130">
    <property type="protein sequence ID" value="CBX96903.1"/>
    <property type="molecule type" value="Genomic_DNA"/>
</dbReference>
<gene>
    <name evidence="2" type="ORF">LEMA_P100340.1</name>
</gene>
<dbReference type="InParanoid" id="E5A043"/>
<dbReference type="HOGENOM" id="CLU_2027153_0_0_1"/>